<name>A0A9D0ZHW7_9FIRM</name>
<dbReference type="AlphaFoldDB" id="A0A9D0ZHW7"/>
<dbReference type="PROSITE" id="PS01276">
    <property type="entry name" value="PEPTIDASE_U32"/>
    <property type="match status" value="1"/>
</dbReference>
<sequence length="688" mass="75545">MLHTNPEVLAPAGSFEAAVAAVRAGAGAVYLGAKSLSARAFAQNFSFQELSDIVFYCHARGVRVYLTVNTLLTDGDFPCAIQTIQQACVLPVDALIVQDMGLVRMIRQICPSMPLHASTQMSVHTPGGAKLLYEMGFKRVVLARELSVQEIEQIAKSCPVELEVFIHGALCMSVSGQCYLSAMLGGRSGNRGRCAQPCRLPFYVKGGTGHDLSLKDLSLLSHLHALARLGVCSFKIEGRMKRPEYVYSAVSAAQNTLRRGKTAPEERKRLQDVFSRSGFTDAYYTGRRTPAMFGIRSKNDVTAATEKLLSAIRAQYKDELQNIPVCFRLSVQPDKEALLTVSDNTGHTAVAKGEVPQQARRLPLSPDICTTQLKKTGGTPFFCTGVSCEIGQGLSMPAAALNRMRRLALDGLLQERAKRTAVACACGRYETQAPHAAAAPAVRARFADTDIPDCFRACEWIYVPLFSPPEQLRRLMENGFSVAVEIPRGMFGIEAQVEKQLKLVRNCGVTHALVNNIGAIHLAARQGFVLHGGFGLNLMNTQSLDWAQETGLCDTELSFELTARQIGALGGKIKRGILAYGRLPLMLTRNCPQKNARVSCKACGGKSCLTDRKKQRFPIQCAYTCTEILNSVALCLFDCLDRFSGIDFFVLRFSVENHVEKEESFYAFQERKHLDKAITRGLYFRGVQ</sequence>
<accession>A0A9D0ZHW7</accession>
<dbReference type="Pfam" id="PF12392">
    <property type="entry name" value="DUF3656"/>
    <property type="match status" value="1"/>
</dbReference>
<gene>
    <name evidence="2" type="ORF">IAD32_06070</name>
</gene>
<evidence type="ECO:0000313" key="2">
    <source>
        <dbReference type="EMBL" id="HIQ80835.1"/>
    </source>
</evidence>
<dbReference type="PANTHER" id="PTHR30217">
    <property type="entry name" value="PEPTIDASE U32 FAMILY"/>
    <property type="match status" value="1"/>
</dbReference>
<dbReference type="PANTHER" id="PTHR30217:SF10">
    <property type="entry name" value="23S RRNA 5-HYDROXYCYTIDINE C2501 SYNTHASE"/>
    <property type="match status" value="1"/>
</dbReference>
<evidence type="ECO:0000259" key="1">
    <source>
        <dbReference type="Pfam" id="PF12392"/>
    </source>
</evidence>
<dbReference type="EMBL" id="DVFW01000028">
    <property type="protein sequence ID" value="HIQ80835.1"/>
    <property type="molecule type" value="Genomic_DNA"/>
</dbReference>
<feature type="domain" description="Peptidase U32 collagenase" evidence="1">
    <location>
        <begin position="307"/>
        <end position="416"/>
    </location>
</feature>
<reference evidence="2" key="2">
    <citation type="journal article" date="2021" name="PeerJ">
        <title>Extensive microbial diversity within the chicken gut microbiome revealed by metagenomics and culture.</title>
        <authorList>
            <person name="Gilroy R."/>
            <person name="Ravi A."/>
            <person name="Getino M."/>
            <person name="Pursley I."/>
            <person name="Horton D.L."/>
            <person name="Alikhan N.F."/>
            <person name="Baker D."/>
            <person name="Gharbi K."/>
            <person name="Hall N."/>
            <person name="Watson M."/>
            <person name="Adriaenssens E.M."/>
            <person name="Foster-Nyarko E."/>
            <person name="Jarju S."/>
            <person name="Secka A."/>
            <person name="Antonio M."/>
            <person name="Oren A."/>
            <person name="Chaudhuri R.R."/>
            <person name="La Ragione R."/>
            <person name="Hildebrand F."/>
            <person name="Pallen M.J."/>
        </authorList>
    </citation>
    <scope>NUCLEOTIDE SEQUENCE</scope>
    <source>
        <strain evidence="2">ChiSjej1B19-3389</strain>
    </source>
</reference>
<evidence type="ECO:0000313" key="3">
    <source>
        <dbReference type="Proteomes" id="UP000886787"/>
    </source>
</evidence>
<comment type="caution">
    <text evidence="2">The sequence shown here is derived from an EMBL/GenBank/DDBJ whole genome shotgun (WGS) entry which is preliminary data.</text>
</comment>
<dbReference type="Proteomes" id="UP000886787">
    <property type="component" value="Unassembled WGS sequence"/>
</dbReference>
<dbReference type="InterPro" id="IPR051454">
    <property type="entry name" value="RNA/ubiquinone_mod_enzymes"/>
</dbReference>
<organism evidence="2 3">
    <name type="scientific">Candidatus Scatavimonas merdigallinarum</name>
    <dbReference type="NCBI Taxonomy" id="2840914"/>
    <lineage>
        <taxon>Bacteria</taxon>
        <taxon>Bacillati</taxon>
        <taxon>Bacillota</taxon>
        <taxon>Clostridia</taxon>
        <taxon>Eubacteriales</taxon>
        <taxon>Oscillospiraceae</taxon>
        <taxon>Oscillospiraceae incertae sedis</taxon>
        <taxon>Candidatus Scatavimonas</taxon>
    </lineage>
</organism>
<protein>
    <submittedName>
        <fullName evidence="2">U32 family peptidase</fullName>
    </submittedName>
</protein>
<dbReference type="InterPro" id="IPR020988">
    <property type="entry name" value="Pept_U32_collagenase"/>
</dbReference>
<dbReference type="Pfam" id="PF01136">
    <property type="entry name" value="Peptidase_U32"/>
    <property type="match status" value="1"/>
</dbReference>
<dbReference type="InterPro" id="IPR001539">
    <property type="entry name" value="Peptidase_U32"/>
</dbReference>
<reference evidence="2" key="1">
    <citation type="submission" date="2020-10" db="EMBL/GenBank/DDBJ databases">
        <authorList>
            <person name="Gilroy R."/>
        </authorList>
    </citation>
    <scope>NUCLEOTIDE SEQUENCE</scope>
    <source>
        <strain evidence="2">ChiSjej1B19-3389</strain>
    </source>
</reference>
<proteinExistence type="predicted"/>